<gene>
    <name evidence="3" type="ORF">MM59RIKEN_26650</name>
</gene>
<feature type="transmembrane region" description="Helical" evidence="2">
    <location>
        <begin position="76"/>
        <end position="97"/>
    </location>
</feature>
<keyword evidence="2" id="KW-0472">Membrane</keyword>
<sequence>MPFSFNFGGFNPGDFSGFGGFQDEGAAPPPKKPRKPRKAIGNAFTRTLINLGVTLVFALVYFYVELPALNFHAEEFYVFAFLICAVYCICAVVTSGFQGEGIKGYVGFVKKQCVIPFLAFIALIAAIAIGAVTSWVVLRAGSYSELLSIETGDFASEVDEISYDQIPMLDEDSAARLGNRKLGELADMVSQFEILPSYTQINYQGRPVRVTSLAYGDIVKWFTNRSEGLPAYLVIDMVTQEAEVVRLKEGMKYTTAEHFGRNLYRHLRFHYPTYMFDEPVFEIDEEGTPYWICSRMVKTIGLFGGTDIRGAVLVNAVTGESEYYEEVPNWVDHVYDAQLIMEQYDYYGMYHNGFLNSLFGQRGVTLTTPLHNYIAIGDDVYMYTGVTSVTSDQSNIGFILSNQRTKETRFYSVAGATETSAQASAQSQVQQMRYTATEPLLLNIADQPTYFMALKGEDGLVKMYAMVNVQQYNIVETGSTVAECEANYRKTLADNGLVDEDDADVAPSDQAEVSGVIAEIRSAVLEGNSYYFLRLEDGETFYAVNAAENPLAVILNVGDEVSIQYHTGEGSSILSGTTVKKADGSGESAPLVVAPPDAAEPGNQAEQPVEDYTAEVPAE</sequence>
<dbReference type="AlphaFoldDB" id="A0A810QHP2"/>
<name>A0A810QHP2_9FIRM</name>
<evidence type="ECO:0000256" key="2">
    <source>
        <dbReference type="SAM" id="Phobius"/>
    </source>
</evidence>
<evidence type="ECO:0000313" key="3">
    <source>
        <dbReference type="EMBL" id="BCK85346.1"/>
    </source>
</evidence>
<evidence type="ECO:0008006" key="5">
    <source>
        <dbReference type="Google" id="ProtNLM"/>
    </source>
</evidence>
<feature type="transmembrane region" description="Helical" evidence="2">
    <location>
        <begin position="43"/>
        <end position="64"/>
    </location>
</feature>
<feature type="transmembrane region" description="Helical" evidence="2">
    <location>
        <begin position="117"/>
        <end position="138"/>
    </location>
</feature>
<keyword evidence="2" id="KW-1133">Transmembrane helix</keyword>
<feature type="compositionally biased region" description="Acidic residues" evidence="1">
    <location>
        <begin position="608"/>
        <end position="619"/>
    </location>
</feature>
<organism evidence="3 4">
    <name type="scientific">Pusillibacter faecalis</name>
    <dbReference type="NCBI Taxonomy" id="2714358"/>
    <lineage>
        <taxon>Bacteria</taxon>
        <taxon>Bacillati</taxon>
        <taxon>Bacillota</taxon>
        <taxon>Clostridia</taxon>
        <taxon>Eubacteriales</taxon>
        <taxon>Oscillospiraceae</taxon>
        <taxon>Pusillibacter</taxon>
    </lineage>
</organism>
<evidence type="ECO:0000313" key="4">
    <source>
        <dbReference type="Proteomes" id="UP000679848"/>
    </source>
</evidence>
<accession>A0A810QHP2</accession>
<dbReference type="KEGG" id="pfaa:MM59RIKEN_26650"/>
<evidence type="ECO:0000256" key="1">
    <source>
        <dbReference type="SAM" id="MobiDB-lite"/>
    </source>
</evidence>
<protein>
    <recommendedName>
        <fullName evidence="5">CvpA family protein</fullName>
    </recommendedName>
</protein>
<keyword evidence="2" id="KW-0812">Transmembrane</keyword>
<reference evidence="3" key="1">
    <citation type="submission" date="2020-09" db="EMBL/GenBank/DDBJ databases">
        <title>New species isolated from human feces.</title>
        <authorList>
            <person name="Kitahara M."/>
            <person name="Shigeno Y."/>
            <person name="Shime M."/>
            <person name="Matsumoto Y."/>
            <person name="Nakamura S."/>
            <person name="Motooka D."/>
            <person name="Fukuoka S."/>
            <person name="Nishikawa H."/>
            <person name="Benno Y."/>
        </authorList>
    </citation>
    <scope>NUCLEOTIDE SEQUENCE</scope>
    <source>
        <strain evidence="3">MM59</strain>
    </source>
</reference>
<dbReference type="Proteomes" id="UP000679848">
    <property type="component" value="Chromosome"/>
</dbReference>
<feature type="region of interest" description="Disordered" evidence="1">
    <location>
        <begin position="576"/>
        <end position="619"/>
    </location>
</feature>
<keyword evidence="4" id="KW-1185">Reference proteome</keyword>
<proteinExistence type="predicted"/>
<dbReference type="EMBL" id="AP023420">
    <property type="protein sequence ID" value="BCK85346.1"/>
    <property type="molecule type" value="Genomic_DNA"/>
</dbReference>
<dbReference type="RefSeq" id="WP_228300542.1">
    <property type="nucleotide sequence ID" value="NZ_AP023420.1"/>
</dbReference>